<name>A0AAN8JSX8_PATCE</name>
<dbReference type="GO" id="GO:0005694">
    <property type="term" value="C:chromosome"/>
    <property type="evidence" value="ECO:0007669"/>
    <property type="project" value="TreeGrafter"/>
</dbReference>
<reference evidence="9 10" key="1">
    <citation type="submission" date="2024-01" db="EMBL/GenBank/DDBJ databases">
        <title>The genome of the rayed Mediterranean limpet Patella caerulea (Linnaeus, 1758).</title>
        <authorList>
            <person name="Anh-Thu Weber A."/>
            <person name="Halstead-Nussloch G."/>
        </authorList>
    </citation>
    <scope>NUCLEOTIDE SEQUENCE [LARGE SCALE GENOMIC DNA]</scope>
    <source>
        <strain evidence="9">AATW-2023a</strain>
        <tissue evidence="9">Whole specimen</tissue>
    </source>
</reference>
<dbReference type="EC" id="5.6.2.4" evidence="6"/>
<evidence type="ECO:0000259" key="8">
    <source>
        <dbReference type="Pfam" id="PF00271"/>
    </source>
</evidence>
<dbReference type="Pfam" id="PF00271">
    <property type="entry name" value="Helicase_C"/>
    <property type="match status" value="1"/>
</dbReference>
<keyword evidence="4" id="KW-0539">Nucleus</keyword>
<comment type="catalytic activity">
    <reaction evidence="5">
        <text>Couples ATP hydrolysis with the unwinding of duplex DNA by translocating in the 3'-5' direction.</text>
        <dbReference type="EC" id="5.6.2.4"/>
    </reaction>
</comment>
<dbReference type="GO" id="GO:0043138">
    <property type="term" value="F:3'-5' DNA helicase activity"/>
    <property type="evidence" value="ECO:0007669"/>
    <property type="project" value="UniProtKB-EC"/>
</dbReference>
<dbReference type="Proteomes" id="UP001347796">
    <property type="component" value="Unassembled WGS sequence"/>
</dbReference>
<keyword evidence="2" id="KW-0238">DNA-binding</keyword>
<dbReference type="InterPro" id="IPR027417">
    <property type="entry name" value="P-loop_NTPase"/>
</dbReference>
<dbReference type="GO" id="GO:0000724">
    <property type="term" value="P:double-strand break repair via homologous recombination"/>
    <property type="evidence" value="ECO:0007669"/>
    <property type="project" value="TreeGrafter"/>
</dbReference>
<dbReference type="GO" id="GO:0009378">
    <property type="term" value="F:four-way junction helicase activity"/>
    <property type="evidence" value="ECO:0007669"/>
    <property type="project" value="TreeGrafter"/>
</dbReference>
<accession>A0AAN8JSX8</accession>
<dbReference type="Gene3D" id="3.40.50.300">
    <property type="entry name" value="P-loop containing nucleotide triphosphate hydrolases"/>
    <property type="match status" value="1"/>
</dbReference>
<evidence type="ECO:0000256" key="3">
    <source>
        <dbReference type="ARBA" id="ARBA00023235"/>
    </source>
</evidence>
<evidence type="ECO:0000313" key="10">
    <source>
        <dbReference type="Proteomes" id="UP001347796"/>
    </source>
</evidence>
<keyword evidence="3" id="KW-0413">Isomerase</keyword>
<protein>
    <recommendedName>
        <fullName evidence="6">DNA 3'-5' helicase</fullName>
        <ecNumber evidence="6">5.6.2.4</ecNumber>
    </recommendedName>
    <alternativeName>
        <fullName evidence="7">DNA 3'-5' helicase BLM</fullName>
    </alternativeName>
</protein>
<proteinExistence type="inferred from homology"/>
<dbReference type="PANTHER" id="PTHR13710:SF153">
    <property type="entry name" value="RECQ-LIKE DNA HELICASE BLM"/>
    <property type="match status" value="1"/>
</dbReference>
<evidence type="ECO:0000256" key="2">
    <source>
        <dbReference type="ARBA" id="ARBA00023125"/>
    </source>
</evidence>
<dbReference type="GO" id="GO:0005737">
    <property type="term" value="C:cytoplasm"/>
    <property type="evidence" value="ECO:0007669"/>
    <property type="project" value="TreeGrafter"/>
</dbReference>
<dbReference type="EMBL" id="JAZGQO010000007">
    <property type="protein sequence ID" value="KAK6181825.1"/>
    <property type="molecule type" value="Genomic_DNA"/>
</dbReference>
<dbReference type="SUPFAM" id="SSF52540">
    <property type="entry name" value="P-loop containing nucleoside triphosphate hydrolases"/>
    <property type="match status" value="1"/>
</dbReference>
<comment type="similarity">
    <text evidence="1">Belongs to the helicase family. RecQ subfamily.</text>
</comment>
<evidence type="ECO:0000256" key="4">
    <source>
        <dbReference type="ARBA" id="ARBA00023242"/>
    </source>
</evidence>
<dbReference type="GO" id="GO:0005634">
    <property type="term" value="C:nucleus"/>
    <property type="evidence" value="ECO:0007669"/>
    <property type="project" value="TreeGrafter"/>
</dbReference>
<evidence type="ECO:0000313" key="9">
    <source>
        <dbReference type="EMBL" id="KAK6181825.1"/>
    </source>
</evidence>
<gene>
    <name evidence="9" type="ORF">SNE40_009608</name>
</gene>
<evidence type="ECO:0000256" key="6">
    <source>
        <dbReference type="ARBA" id="ARBA00034808"/>
    </source>
</evidence>
<evidence type="ECO:0000256" key="7">
    <source>
        <dbReference type="ARBA" id="ARBA00044542"/>
    </source>
</evidence>
<dbReference type="InterPro" id="IPR001650">
    <property type="entry name" value="Helicase_C-like"/>
</dbReference>
<evidence type="ECO:0000256" key="1">
    <source>
        <dbReference type="ARBA" id="ARBA00005446"/>
    </source>
</evidence>
<dbReference type="PANTHER" id="PTHR13710">
    <property type="entry name" value="DNA HELICASE RECQ FAMILY MEMBER"/>
    <property type="match status" value="1"/>
</dbReference>
<sequence length="189" mass="21705">MKEDYTEVVLSPNKSNIKLIVSKVHKDLEIALCFLVDGLNEFKDTFPRTIIYCKSIKDTCNIFTYRVTELPVLYDLFDMYHSETPDEQKNTILQSLKDGQSKLRIIIATSALGMGIDVVNCPRFFIVWFALRYCGYYTGNWSCGSWWSVCGGNIALQSISHVKNFKGCQKHTENDKMSQNFLNGVIPYR</sequence>
<dbReference type="GO" id="GO:0003677">
    <property type="term" value="F:DNA binding"/>
    <property type="evidence" value="ECO:0007669"/>
    <property type="project" value="UniProtKB-KW"/>
</dbReference>
<dbReference type="AlphaFoldDB" id="A0AAN8JSX8"/>
<evidence type="ECO:0000256" key="5">
    <source>
        <dbReference type="ARBA" id="ARBA00034617"/>
    </source>
</evidence>
<feature type="domain" description="Helicase C-terminal" evidence="8">
    <location>
        <begin position="43"/>
        <end position="122"/>
    </location>
</feature>
<comment type="caution">
    <text evidence="9">The sequence shown here is derived from an EMBL/GenBank/DDBJ whole genome shotgun (WGS) entry which is preliminary data.</text>
</comment>
<organism evidence="9 10">
    <name type="scientific">Patella caerulea</name>
    <name type="common">Rayed Mediterranean limpet</name>
    <dbReference type="NCBI Taxonomy" id="87958"/>
    <lineage>
        <taxon>Eukaryota</taxon>
        <taxon>Metazoa</taxon>
        <taxon>Spiralia</taxon>
        <taxon>Lophotrochozoa</taxon>
        <taxon>Mollusca</taxon>
        <taxon>Gastropoda</taxon>
        <taxon>Patellogastropoda</taxon>
        <taxon>Patelloidea</taxon>
        <taxon>Patellidae</taxon>
        <taxon>Patella</taxon>
    </lineage>
</organism>
<keyword evidence="10" id="KW-1185">Reference proteome</keyword>